<dbReference type="GO" id="GO:0003729">
    <property type="term" value="F:mRNA binding"/>
    <property type="evidence" value="ECO:0007669"/>
    <property type="project" value="InterPro"/>
</dbReference>
<organism evidence="1 2">
    <name type="scientific">Roseicella aerolata</name>
    <dbReference type="NCBI Taxonomy" id="2883479"/>
    <lineage>
        <taxon>Bacteria</taxon>
        <taxon>Pseudomonadati</taxon>
        <taxon>Pseudomonadota</taxon>
        <taxon>Alphaproteobacteria</taxon>
        <taxon>Acetobacterales</taxon>
        <taxon>Roseomonadaceae</taxon>
        <taxon>Roseicella</taxon>
    </lineage>
</organism>
<gene>
    <name evidence="1" type="ORF">LHA35_18930</name>
</gene>
<comment type="caution">
    <text evidence="1">The sequence shown here is derived from an EMBL/GenBank/DDBJ whole genome shotgun (WGS) entry which is preliminary data.</text>
</comment>
<dbReference type="Pfam" id="PF07927">
    <property type="entry name" value="HicA_toxin"/>
    <property type="match status" value="1"/>
</dbReference>
<dbReference type="EMBL" id="JAJAQI010000031">
    <property type="protein sequence ID" value="MCB4823809.1"/>
    <property type="molecule type" value="Genomic_DNA"/>
</dbReference>
<protein>
    <submittedName>
        <fullName evidence="1">Type II toxin-antitoxin system HicA family toxin</fullName>
    </submittedName>
</protein>
<dbReference type="InterPro" id="IPR012933">
    <property type="entry name" value="HicA_mRNA_interferase"/>
</dbReference>
<dbReference type="Proteomes" id="UP001139311">
    <property type="component" value="Unassembled WGS sequence"/>
</dbReference>
<proteinExistence type="predicted"/>
<name>A0A9X1L9K3_9PROT</name>
<evidence type="ECO:0000313" key="1">
    <source>
        <dbReference type="EMBL" id="MCB4823809.1"/>
    </source>
</evidence>
<dbReference type="RefSeq" id="WP_226610958.1">
    <property type="nucleotide sequence ID" value="NZ_JAJAQI010000031.1"/>
</dbReference>
<dbReference type="AlphaFoldDB" id="A0A9X1L9K3"/>
<accession>A0A9X1L9K3</accession>
<keyword evidence="2" id="KW-1185">Reference proteome</keyword>
<sequence>MARLEKVVSSFKQCQGPFSWREFTRMIVKLGYEEKRSGKTSGSQRVFFHSGTQDVIMAHEPHDGEMGPSMVRRLRSHLEQRGII</sequence>
<evidence type="ECO:0000313" key="2">
    <source>
        <dbReference type="Proteomes" id="UP001139311"/>
    </source>
</evidence>
<reference evidence="1" key="1">
    <citation type="submission" date="2021-10" db="EMBL/GenBank/DDBJ databases">
        <title>Roseicella aerolatum sp. nov., isolated from aerosols of e-waste dismantling site.</title>
        <authorList>
            <person name="Qin T."/>
        </authorList>
    </citation>
    <scope>NUCLEOTIDE SEQUENCE</scope>
    <source>
        <strain evidence="1">GB24</strain>
    </source>
</reference>
<dbReference type="SUPFAM" id="SSF54786">
    <property type="entry name" value="YcfA/nrd intein domain"/>
    <property type="match status" value="1"/>
</dbReference>